<dbReference type="InterPro" id="IPR000504">
    <property type="entry name" value="RRM_dom"/>
</dbReference>
<dbReference type="GO" id="GO:0003723">
    <property type="term" value="F:RNA binding"/>
    <property type="evidence" value="ECO:0007669"/>
    <property type="project" value="UniProtKB-UniRule"/>
</dbReference>
<feature type="domain" description="RRM" evidence="3">
    <location>
        <begin position="123"/>
        <end position="208"/>
    </location>
</feature>
<dbReference type="Proteomes" id="UP000292052">
    <property type="component" value="Unassembled WGS sequence"/>
</dbReference>
<dbReference type="OrthoDB" id="3800936at2759"/>
<dbReference type="InterPro" id="IPR012677">
    <property type="entry name" value="Nucleotide-bd_a/b_plait_sf"/>
</dbReference>
<keyword evidence="1 2" id="KW-0694">RNA-binding</keyword>
<dbReference type="PANTHER" id="PTHR21245">
    <property type="entry name" value="HETEROGENEOUS NUCLEAR RIBONUCLEOPROTEIN"/>
    <property type="match status" value="1"/>
</dbReference>
<evidence type="ECO:0000259" key="3">
    <source>
        <dbReference type="PROSITE" id="PS50102"/>
    </source>
</evidence>
<dbReference type="Pfam" id="PF00076">
    <property type="entry name" value="RRM_1"/>
    <property type="match status" value="2"/>
</dbReference>
<proteinExistence type="predicted"/>
<evidence type="ECO:0000313" key="5">
    <source>
        <dbReference type="Proteomes" id="UP000292052"/>
    </source>
</evidence>
<reference evidence="4 5" key="1">
    <citation type="submission" date="2017-03" db="EMBL/GenBank/DDBJ databases">
        <title>Genome of the blue death feigning beetle - Asbolus verrucosus.</title>
        <authorList>
            <person name="Rider S.D."/>
        </authorList>
    </citation>
    <scope>NUCLEOTIDE SEQUENCE [LARGE SCALE GENOMIC DNA]</scope>
    <source>
        <strain evidence="4">Butters</strain>
        <tissue evidence="4">Head and leg muscle</tissue>
    </source>
</reference>
<keyword evidence="5" id="KW-1185">Reference proteome</keyword>
<feature type="domain" description="RRM" evidence="3">
    <location>
        <begin position="221"/>
        <end position="296"/>
    </location>
</feature>
<protein>
    <submittedName>
        <fullName evidence="4">APOBEC1 complementation factor-like</fullName>
    </submittedName>
</protein>
<dbReference type="EMBL" id="QDEB01094923">
    <property type="protein sequence ID" value="RZC32740.1"/>
    <property type="molecule type" value="Genomic_DNA"/>
</dbReference>
<accession>A0A482VJ00</accession>
<comment type="caution">
    <text evidence="4">The sequence shown here is derived from an EMBL/GenBank/DDBJ whole genome shotgun (WGS) entry which is preliminary data.</text>
</comment>
<evidence type="ECO:0000256" key="1">
    <source>
        <dbReference type="ARBA" id="ARBA00022884"/>
    </source>
</evidence>
<evidence type="ECO:0000313" key="4">
    <source>
        <dbReference type="EMBL" id="RZC32740.1"/>
    </source>
</evidence>
<feature type="domain" description="RRM" evidence="3">
    <location>
        <begin position="39"/>
        <end position="121"/>
    </location>
</feature>
<dbReference type="AlphaFoldDB" id="A0A482VJ00"/>
<dbReference type="InterPro" id="IPR035979">
    <property type="entry name" value="RBD_domain_sf"/>
</dbReference>
<dbReference type="SMART" id="SM00360">
    <property type="entry name" value="RRM"/>
    <property type="match status" value="3"/>
</dbReference>
<gene>
    <name evidence="4" type="ORF">BDFB_001908</name>
</gene>
<sequence>MSGKKEIAESKYPVIQSNGQRIYFPYMSDKNVAAPPRGSEVFVGNLPRDLFEDELVPLFSQVDLIYKVRLMMDFSGSTRGFAFVQYHTIEAANKAIERFNNYPIRKKRNGCARITVHISLDNCRLFFGNIPKGKSSEAIEAELRNIIDGIEKVFVYAERKNPRLNRGFAFVEFESHAMAAIARRKLLSGIFDLWGNEDERICVDWAEPEPIVNPAIMKRVKILYFRNVPVSWSPDRFKSFANRILKNIVIERIYKKDNYAFVHFFTRNAAEMAMKMLESEFLIFHGREIEVEWARPVGYSRQHRGSRLPDNLCIPNGQKSDRSVPPKVRKIIQKSKKKIIKISSAVSSNGSCSHSSSDSSDLFTEIDINLEKKILILSK</sequence>
<dbReference type="SUPFAM" id="SSF54928">
    <property type="entry name" value="RNA-binding domain, RBD"/>
    <property type="match status" value="2"/>
</dbReference>
<evidence type="ECO:0000256" key="2">
    <source>
        <dbReference type="PROSITE-ProRule" id="PRU00176"/>
    </source>
</evidence>
<dbReference type="STRING" id="1661398.A0A482VJ00"/>
<dbReference type="PROSITE" id="PS50102">
    <property type="entry name" value="RRM"/>
    <property type="match status" value="3"/>
</dbReference>
<name>A0A482VJ00_ASBVE</name>
<dbReference type="Gene3D" id="3.30.70.330">
    <property type="match status" value="3"/>
</dbReference>
<dbReference type="FunFam" id="3.30.70.330:FF:000022">
    <property type="entry name" value="APOBEC1 complementation factor isoform X1"/>
    <property type="match status" value="1"/>
</dbReference>
<organism evidence="4 5">
    <name type="scientific">Asbolus verrucosus</name>
    <name type="common">Desert ironclad beetle</name>
    <dbReference type="NCBI Taxonomy" id="1661398"/>
    <lineage>
        <taxon>Eukaryota</taxon>
        <taxon>Metazoa</taxon>
        <taxon>Ecdysozoa</taxon>
        <taxon>Arthropoda</taxon>
        <taxon>Hexapoda</taxon>
        <taxon>Insecta</taxon>
        <taxon>Pterygota</taxon>
        <taxon>Neoptera</taxon>
        <taxon>Endopterygota</taxon>
        <taxon>Coleoptera</taxon>
        <taxon>Polyphaga</taxon>
        <taxon>Cucujiformia</taxon>
        <taxon>Tenebrionidae</taxon>
        <taxon>Pimeliinae</taxon>
        <taxon>Asbolus</taxon>
    </lineage>
</organism>